<dbReference type="GO" id="GO:0008876">
    <property type="term" value="F:quinoprotein glucose dehydrogenase activity"/>
    <property type="evidence" value="ECO:0007669"/>
    <property type="project" value="TreeGrafter"/>
</dbReference>
<evidence type="ECO:0000259" key="5">
    <source>
        <dbReference type="Pfam" id="PF01011"/>
    </source>
</evidence>
<accession>A0A381QUH1</accession>
<feature type="region of interest" description="Disordered" evidence="4">
    <location>
        <begin position="651"/>
        <end position="671"/>
    </location>
</feature>
<comment type="cofactor">
    <cofactor evidence="1">
        <name>pyrroloquinoline quinone</name>
        <dbReference type="ChEBI" id="CHEBI:58442"/>
    </cofactor>
</comment>
<dbReference type="InterPro" id="IPR018391">
    <property type="entry name" value="PQQ_b-propeller_rpt"/>
</dbReference>
<evidence type="ECO:0000256" key="4">
    <source>
        <dbReference type="SAM" id="MobiDB-lite"/>
    </source>
</evidence>
<dbReference type="Pfam" id="PF01011">
    <property type="entry name" value="PQQ"/>
    <property type="match status" value="1"/>
</dbReference>
<dbReference type="InterPro" id="IPR011047">
    <property type="entry name" value="Quinoprotein_ADH-like_sf"/>
</dbReference>
<dbReference type="EMBL" id="UINC01001459">
    <property type="protein sequence ID" value="SUZ81203.1"/>
    <property type="molecule type" value="Genomic_DNA"/>
</dbReference>
<gene>
    <name evidence="6" type="ORF">METZ01_LOCUS34057</name>
</gene>
<protein>
    <recommendedName>
        <fullName evidence="5">Pyrrolo-quinoline quinone repeat domain-containing protein</fullName>
    </recommendedName>
</protein>
<dbReference type="Gene3D" id="2.140.10.10">
    <property type="entry name" value="Quinoprotein alcohol dehydrogenase-like superfamily"/>
    <property type="match status" value="2"/>
</dbReference>
<organism evidence="6">
    <name type="scientific">marine metagenome</name>
    <dbReference type="NCBI Taxonomy" id="408172"/>
    <lineage>
        <taxon>unclassified sequences</taxon>
        <taxon>metagenomes</taxon>
        <taxon>ecological metagenomes</taxon>
    </lineage>
</organism>
<dbReference type="InterPro" id="IPR002372">
    <property type="entry name" value="PQQ_rpt_dom"/>
</dbReference>
<feature type="non-terminal residue" evidence="6">
    <location>
        <position position="1"/>
    </location>
</feature>
<name>A0A381QUH1_9ZZZZ</name>
<feature type="compositionally biased region" description="Gly residues" evidence="4">
    <location>
        <begin position="651"/>
        <end position="660"/>
    </location>
</feature>
<dbReference type="PANTHER" id="PTHR32303:SF4">
    <property type="entry name" value="QUINOPROTEIN GLUCOSE DEHYDROGENASE"/>
    <property type="match status" value="1"/>
</dbReference>
<feature type="domain" description="Pyrrolo-quinoline quinone repeat" evidence="5">
    <location>
        <begin position="36"/>
        <end position="641"/>
    </location>
</feature>
<evidence type="ECO:0000256" key="3">
    <source>
        <dbReference type="ARBA" id="ARBA00023002"/>
    </source>
</evidence>
<comment type="similarity">
    <text evidence="2">Belongs to the bacterial PQQ dehydrogenase family.</text>
</comment>
<dbReference type="AlphaFoldDB" id="A0A381QUH1"/>
<sequence>VKILDYTGCTVSVGLATLMSALTLTPSLATAQDGGWTHWGGDASSTRYAPFDQIDASNFENLEVAWVWRGDNFGPSVDNIIRSTPIYADGKLFSVAGSRRTVVAIEPTTGETLWTFREPETKRWADSMRKNYGKSVAYEEVNGEGRIYIVTPAFFLHGLDADTGIPIADFGDNGTIDLLANFGYDYHPTDGLPAEVGYITNSSPPMVTNGVVVVGNSHEQGYRQTRHENVPGHILGYDAVSGDFLWKFNVIPQSESEFGFDTWENDAWSYTGNVSAWAPMSADEELGLVYVATDPPTNDFWGGFHPGDNLFATTILALDSRTGERRWHFQTVHHDIWNYDNPTAPNLVDISVNGQQIPALVQTTKQSFAYVLNRETGEPVWPIEERPVPQGHVPGEWYSPTQPHPTRPAAYEMQNVSVDELIDFTPELRAEATEILERYEYGPLFTPPLHRGNDLDKRAAIHCPGSNGGTNIMGGASVDPETAILYVASTKACSAPMLTPGLAADAEDPNPIGRTVSEWVAGPGGVRGPQGLPLFKPPYARITAIDLNSGETLWWIPNGDTPDRFKNHPALEGVDIGNTGAPTHPTHVSTKSLLIYGEGRGGGSVLHAHDKTTGARIGTVNIPAPTNTAVMTFMHEGVQYIVAPIGGRAGGRGGGSGGQHPGAFAALRLPD</sequence>
<dbReference type="SUPFAM" id="SSF50998">
    <property type="entry name" value="Quinoprotein alcohol dehydrogenase-like"/>
    <property type="match status" value="1"/>
</dbReference>
<evidence type="ECO:0000313" key="6">
    <source>
        <dbReference type="EMBL" id="SUZ81203.1"/>
    </source>
</evidence>
<reference evidence="6" key="1">
    <citation type="submission" date="2018-05" db="EMBL/GenBank/DDBJ databases">
        <authorList>
            <person name="Lanie J.A."/>
            <person name="Ng W.-L."/>
            <person name="Kazmierczak K.M."/>
            <person name="Andrzejewski T.M."/>
            <person name="Davidsen T.M."/>
            <person name="Wayne K.J."/>
            <person name="Tettelin H."/>
            <person name="Glass J.I."/>
            <person name="Rusch D."/>
            <person name="Podicherti R."/>
            <person name="Tsui H.-C.T."/>
            <person name="Winkler M.E."/>
        </authorList>
    </citation>
    <scope>NUCLEOTIDE SEQUENCE</scope>
</reference>
<dbReference type="PANTHER" id="PTHR32303">
    <property type="entry name" value="QUINOPROTEIN ALCOHOL DEHYDROGENASE (CYTOCHROME C)"/>
    <property type="match status" value="1"/>
</dbReference>
<evidence type="ECO:0000256" key="1">
    <source>
        <dbReference type="ARBA" id="ARBA00001931"/>
    </source>
</evidence>
<dbReference type="SMART" id="SM00564">
    <property type="entry name" value="PQQ"/>
    <property type="match status" value="4"/>
</dbReference>
<proteinExistence type="inferred from homology"/>
<evidence type="ECO:0000256" key="2">
    <source>
        <dbReference type="ARBA" id="ARBA00008156"/>
    </source>
</evidence>
<keyword evidence="3" id="KW-0560">Oxidoreductase</keyword>